<evidence type="ECO:0000259" key="8">
    <source>
        <dbReference type="Pfam" id="PF00370"/>
    </source>
</evidence>
<evidence type="ECO:0000256" key="5">
    <source>
        <dbReference type="ARBA" id="ARBA00022840"/>
    </source>
</evidence>
<dbReference type="GO" id="GO:0004370">
    <property type="term" value="F:glycerol kinase activity"/>
    <property type="evidence" value="ECO:0007669"/>
    <property type="project" value="TreeGrafter"/>
</dbReference>
<dbReference type="GO" id="GO:0008993">
    <property type="term" value="F:rhamnulokinase activity"/>
    <property type="evidence" value="ECO:0007669"/>
    <property type="project" value="InterPro"/>
</dbReference>
<evidence type="ECO:0000256" key="1">
    <source>
        <dbReference type="ARBA" id="ARBA00009156"/>
    </source>
</evidence>
<dbReference type="GO" id="GO:0019301">
    <property type="term" value="P:rhamnose catabolic process"/>
    <property type="evidence" value="ECO:0007669"/>
    <property type="project" value="InterPro"/>
</dbReference>
<keyword evidence="5" id="KW-0067">ATP-binding</keyword>
<dbReference type="EMBL" id="SOAW01000001">
    <property type="protein sequence ID" value="TDT32927.1"/>
    <property type="molecule type" value="Genomic_DNA"/>
</dbReference>
<dbReference type="Proteomes" id="UP000295371">
    <property type="component" value="Unassembled WGS sequence"/>
</dbReference>
<evidence type="ECO:0000256" key="3">
    <source>
        <dbReference type="ARBA" id="ARBA00022741"/>
    </source>
</evidence>
<name>A0A4R7J8Q5_9ACTN</name>
<dbReference type="SUPFAM" id="SSF53067">
    <property type="entry name" value="Actin-like ATPase domain"/>
    <property type="match status" value="2"/>
</dbReference>
<evidence type="ECO:0000256" key="4">
    <source>
        <dbReference type="ARBA" id="ARBA00022777"/>
    </source>
</evidence>
<comment type="caution">
    <text evidence="10">The sequence shown here is derived from an EMBL/GenBank/DDBJ whole genome shotgun (WGS) entry which is preliminary data.</text>
</comment>
<feature type="domain" description="Carbohydrate kinase FGGY N-terminal" evidence="8">
    <location>
        <begin position="12"/>
        <end position="247"/>
    </location>
</feature>
<comment type="similarity">
    <text evidence="1">Belongs to the FGGY kinase family.</text>
</comment>
<reference evidence="10 11" key="1">
    <citation type="submission" date="2019-03" db="EMBL/GenBank/DDBJ databases">
        <title>Genomic Encyclopedia of Archaeal and Bacterial Type Strains, Phase II (KMG-II): from individual species to whole genera.</title>
        <authorList>
            <person name="Goeker M."/>
        </authorList>
    </citation>
    <scope>NUCLEOTIDE SEQUENCE [LARGE SCALE GENOMIC DNA]</scope>
    <source>
        <strain evidence="10 11">DSM 24323</strain>
    </source>
</reference>
<dbReference type="Gene3D" id="3.30.420.40">
    <property type="match status" value="2"/>
</dbReference>
<dbReference type="InterPro" id="IPR018484">
    <property type="entry name" value="FGGY_N"/>
</dbReference>
<dbReference type="OrthoDB" id="9761504at2"/>
<dbReference type="PANTHER" id="PTHR10196:SF93">
    <property type="entry name" value="L-RHAMNULOKINASE"/>
    <property type="match status" value="1"/>
</dbReference>
<organism evidence="10 11">
    <name type="scientific">Naumannella halotolerans</name>
    <dbReference type="NCBI Taxonomy" id="993414"/>
    <lineage>
        <taxon>Bacteria</taxon>
        <taxon>Bacillati</taxon>
        <taxon>Actinomycetota</taxon>
        <taxon>Actinomycetes</taxon>
        <taxon>Propionibacteriales</taxon>
        <taxon>Propionibacteriaceae</taxon>
        <taxon>Naumannella</taxon>
    </lineage>
</organism>
<dbReference type="RefSeq" id="WP_133753509.1">
    <property type="nucleotide sequence ID" value="NZ_SOAW01000001.1"/>
</dbReference>
<dbReference type="Pfam" id="PF02782">
    <property type="entry name" value="FGGY_C"/>
    <property type="match status" value="1"/>
</dbReference>
<keyword evidence="4 10" id="KW-0418">Kinase</keyword>
<evidence type="ECO:0000313" key="11">
    <source>
        <dbReference type="Proteomes" id="UP000295371"/>
    </source>
</evidence>
<keyword evidence="3" id="KW-0547">Nucleotide-binding</keyword>
<dbReference type="GO" id="GO:0006071">
    <property type="term" value="P:glycerol metabolic process"/>
    <property type="evidence" value="ECO:0007669"/>
    <property type="project" value="TreeGrafter"/>
</dbReference>
<keyword evidence="2" id="KW-0808">Transferase</keyword>
<proteinExistence type="inferred from homology"/>
<dbReference type="GO" id="GO:0005829">
    <property type="term" value="C:cytosol"/>
    <property type="evidence" value="ECO:0007669"/>
    <property type="project" value="TreeGrafter"/>
</dbReference>
<dbReference type="GO" id="GO:0005524">
    <property type="term" value="F:ATP binding"/>
    <property type="evidence" value="ECO:0007669"/>
    <property type="project" value="UniProtKB-KW"/>
</dbReference>
<dbReference type="CDD" id="cd07771">
    <property type="entry name" value="ASKHA_NBD_FGGY_RhaB-like"/>
    <property type="match status" value="1"/>
</dbReference>
<evidence type="ECO:0000259" key="9">
    <source>
        <dbReference type="Pfam" id="PF02782"/>
    </source>
</evidence>
<dbReference type="PANTHER" id="PTHR10196">
    <property type="entry name" value="SUGAR KINASE"/>
    <property type="match status" value="1"/>
</dbReference>
<evidence type="ECO:0000256" key="7">
    <source>
        <dbReference type="ARBA" id="ARBA00023308"/>
    </source>
</evidence>
<keyword evidence="11" id="KW-1185">Reference proteome</keyword>
<keyword evidence="6" id="KW-1015">Disulfide bond</keyword>
<protein>
    <submittedName>
        <fullName evidence="10">Rhamnulokinase</fullName>
    </submittedName>
</protein>
<accession>A0A4R7J8Q5</accession>
<dbReference type="InterPro" id="IPR043129">
    <property type="entry name" value="ATPase_NBD"/>
</dbReference>
<evidence type="ECO:0000256" key="2">
    <source>
        <dbReference type="ARBA" id="ARBA00022679"/>
    </source>
</evidence>
<evidence type="ECO:0000313" key="10">
    <source>
        <dbReference type="EMBL" id="TDT32927.1"/>
    </source>
</evidence>
<gene>
    <name evidence="10" type="ORF">CLV29_0518</name>
</gene>
<dbReference type="AlphaFoldDB" id="A0A4R7J8Q5"/>
<keyword evidence="7" id="KW-0684">Rhamnose metabolism</keyword>
<dbReference type="InterPro" id="IPR013449">
    <property type="entry name" value="Rhamnulokinase"/>
</dbReference>
<sequence length="495" mass="52960">MTTPLERVRVAAVDLGATSGRVMSCEVGRDRLELTEIHRFANGAHAGPDGLVWQIRKIHREVLQGVSELADHGRLDGIGIDSWAVDHGLLDAVGSLLHDPWSHRDSRTDGIAERISRQIGEDELYSITGLQQLPFNTVYQLIASRESEIWPQVDRMLLLPDLLGYWLTGVAVAERTNASTTQLYDAREGEWSQKLITALELPERLFPPLVDPGTRIGTVQAGPQVPTGLVGTPVLSVASHDTASAVVAVPAQGTDFAYISSGTWSLVGVELPAPVLTEQARRADFTNEAGLDDSIRFLRNVSGLWLLAQSLETWRRAGRGLPGLPGLLAQAALLPAWRTVIDVEDPRLIPPGDMPSRIMALAAEAGEPVPETPVEVVRTILDGLALAYRRNVCLAGDLSGTEIGVVHIVGGGSQNTLLCQLTADALGIPVLAGPAEAAALGNALVQARALGVELPDLAAMRDLVARTHPPQRYLPRPDTGIDAAAARLQLQLTPA</sequence>
<evidence type="ECO:0000256" key="6">
    <source>
        <dbReference type="ARBA" id="ARBA00023157"/>
    </source>
</evidence>
<feature type="domain" description="Carbohydrate kinase FGGY C-terminal" evidence="9">
    <location>
        <begin position="257"/>
        <end position="449"/>
    </location>
</feature>
<dbReference type="InterPro" id="IPR018485">
    <property type="entry name" value="FGGY_C"/>
</dbReference>
<dbReference type="Pfam" id="PF00370">
    <property type="entry name" value="FGGY_N"/>
    <property type="match status" value="1"/>
</dbReference>